<name>A0ABD0TSA0_LOXSC</name>
<feature type="compositionally biased region" description="Polar residues" evidence="2">
    <location>
        <begin position="301"/>
        <end position="314"/>
    </location>
</feature>
<sequence>MNSRSSVNETNLVNFSTDLSTLNQLDAKDGLLSFPFDHIYACHSETSDRRQALQLDKEVEISTHCVVSEDKDLVVSTSSEIGRLTGQLAASESQNKRLKDLLIYHLDLIQQQNELITKREKLYQALKQENDTLKSKLNRRVSSVSQRHSVNPPPLVHVPSGGLPPPAPALPPVTSTVVKAEPGPPAQIMLNSFTELLLPDNRTNSFLFDSDLNKTKPFGQDSFELGRGSEDVTSFLQGDLGVSSILDSNLSCDNFTMIESKRSFVKKELKTEPRSDALYTVTSNSGNPVIQRIQRNRRRTSSGIGSLSRMSKSPGTKIEMPESSKIFDDDKHFGGSFSLNKKSKMINTYGKSRNAVNKRTSQFTGSLSDRLQLIDTTPTGEDPYQLGEADLREQSPIPKLMLQKTNHGRMKICSDGMGESTTSSRRIYDPADTNIKLTNKMKLERYNLPSTYVHPSDIKKEVKTMIVEEPDLDLVKTEPQIDWRMYNPNKPGNETSLCDFSYGENPNNLASNILPSLESVEFQELFSSGSPLHLDSLSSVDYSPTADKSSLDKSKKRSVRTNSLIGSNLLGGEPGDMKHMSDSKRGRKRALSTTGLGKNLKNQNPQKIPGVGPKPKLVKGKAACRGKKSPLPGMVTNKPYHTLVGDPDVSWYLGLDPDVKLEDVDQTGDSKVSTVEVPRWREKPYTSCYTLEGTENLDDKVFEKRHQKLEAEERRQLRWHMRRIREQRHVERLRQRQRDPWSGGAAHAPAVFTVWPQPQRDVRFIEITDTLPVMAFGEILPALPDSDFMLPWVRTSKALKRSKRSKTLH</sequence>
<evidence type="ECO:0000313" key="4">
    <source>
        <dbReference type="EMBL" id="KAL0852038.1"/>
    </source>
</evidence>
<feature type="coiled-coil region" evidence="1">
    <location>
        <begin position="109"/>
        <end position="136"/>
    </location>
</feature>
<dbReference type="PANTHER" id="PTHR21656">
    <property type="entry name" value="MALE-SPECIFIC LETHAL-1 PROTEIN"/>
    <property type="match status" value="1"/>
</dbReference>
<comment type="caution">
    <text evidence="4">The sequence shown here is derived from an EMBL/GenBank/DDBJ whole genome shotgun (WGS) entry which is preliminary data.</text>
</comment>
<dbReference type="EMBL" id="JBEUOH010000001">
    <property type="protein sequence ID" value="KAL0902407.1"/>
    <property type="molecule type" value="Genomic_DNA"/>
</dbReference>
<feature type="region of interest" description="Disordered" evidence="2">
    <location>
        <begin position="295"/>
        <end position="321"/>
    </location>
</feature>
<feature type="region of interest" description="Disordered" evidence="2">
    <location>
        <begin position="536"/>
        <end position="618"/>
    </location>
</feature>
<dbReference type="EMBL" id="JBEDNZ010000001">
    <property type="protein sequence ID" value="KAL0852038.1"/>
    <property type="molecule type" value="Genomic_DNA"/>
</dbReference>
<evidence type="ECO:0000256" key="2">
    <source>
        <dbReference type="SAM" id="MobiDB-lite"/>
    </source>
</evidence>
<evidence type="ECO:0000259" key="3">
    <source>
        <dbReference type="PROSITE" id="PS52052"/>
    </source>
</evidence>
<dbReference type="PANTHER" id="PTHR21656:SF2">
    <property type="entry name" value="MALE-SPECIFIC LETHAL 1 HOMOLOG"/>
    <property type="match status" value="1"/>
</dbReference>
<dbReference type="SMART" id="SM01300">
    <property type="entry name" value="PEHE"/>
    <property type="match status" value="1"/>
</dbReference>
<evidence type="ECO:0000256" key="1">
    <source>
        <dbReference type="SAM" id="Coils"/>
    </source>
</evidence>
<gene>
    <name evidence="5" type="ORF">ABMA27_000287</name>
    <name evidence="4" type="ORF">ABMA28_000298</name>
</gene>
<dbReference type="InterPro" id="IPR029332">
    <property type="entry name" value="PEHE_dom"/>
</dbReference>
<accession>A0ABD0TSA0</accession>
<keyword evidence="6" id="KW-1185">Reference proteome</keyword>
<dbReference type="Gene3D" id="1.20.5.170">
    <property type="match status" value="1"/>
</dbReference>
<dbReference type="GO" id="GO:1902562">
    <property type="term" value="C:H4 histone acetyltransferase complex"/>
    <property type="evidence" value="ECO:0007669"/>
    <property type="project" value="UniProtKB-ARBA"/>
</dbReference>
<organism evidence="4 7">
    <name type="scientific">Loxostege sticticalis</name>
    <name type="common">Beet webworm moth</name>
    <dbReference type="NCBI Taxonomy" id="481309"/>
    <lineage>
        <taxon>Eukaryota</taxon>
        <taxon>Metazoa</taxon>
        <taxon>Ecdysozoa</taxon>
        <taxon>Arthropoda</taxon>
        <taxon>Hexapoda</taxon>
        <taxon>Insecta</taxon>
        <taxon>Pterygota</taxon>
        <taxon>Neoptera</taxon>
        <taxon>Endopterygota</taxon>
        <taxon>Lepidoptera</taxon>
        <taxon>Glossata</taxon>
        <taxon>Ditrysia</taxon>
        <taxon>Pyraloidea</taxon>
        <taxon>Crambidae</taxon>
        <taxon>Pyraustinae</taxon>
        <taxon>Loxostege</taxon>
    </lineage>
</organism>
<feature type="domain" description="PEHE" evidence="3">
    <location>
        <begin position="674"/>
        <end position="792"/>
    </location>
</feature>
<evidence type="ECO:0000313" key="7">
    <source>
        <dbReference type="Proteomes" id="UP001549921"/>
    </source>
</evidence>
<dbReference type="AlphaFoldDB" id="A0ABD0TSA0"/>
<proteinExistence type="predicted"/>
<dbReference type="Proteomes" id="UP001549921">
    <property type="component" value="Unassembled WGS sequence"/>
</dbReference>
<protein>
    <recommendedName>
        <fullName evidence="3">PEHE domain-containing protein</fullName>
    </recommendedName>
</protein>
<dbReference type="Gene3D" id="6.10.250.2000">
    <property type="match status" value="1"/>
</dbReference>
<dbReference type="Pfam" id="PF15275">
    <property type="entry name" value="PEHE"/>
    <property type="match status" value="1"/>
</dbReference>
<feature type="compositionally biased region" description="Basic and acidic residues" evidence="2">
    <location>
        <begin position="575"/>
        <end position="584"/>
    </location>
</feature>
<dbReference type="PROSITE" id="PS52052">
    <property type="entry name" value="PEHE"/>
    <property type="match status" value="1"/>
</dbReference>
<dbReference type="InterPro" id="IPR026711">
    <property type="entry name" value="Msl-1"/>
</dbReference>
<evidence type="ECO:0000313" key="5">
    <source>
        <dbReference type="EMBL" id="KAL0902407.1"/>
    </source>
</evidence>
<feature type="compositionally biased region" description="Polar residues" evidence="2">
    <location>
        <begin position="591"/>
        <end position="606"/>
    </location>
</feature>
<evidence type="ECO:0000313" key="6">
    <source>
        <dbReference type="Proteomes" id="UP001549920"/>
    </source>
</evidence>
<keyword evidence="1" id="KW-0175">Coiled coil</keyword>
<reference evidence="6 7" key="1">
    <citation type="submission" date="2024-06" db="EMBL/GenBank/DDBJ databases">
        <title>A chromosome-level genome assembly of beet webworm, Loxostege sticticalis.</title>
        <authorList>
            <person name="Zhang Y."/>
        </authorList>
    </citation>
    <scope>NUCLEOTIDE SEQUENCE [LARGE SCALE GENOMIC DNA]</scope>
    <source>
        <strain evidence="5">AQ026</strain>
        <strain evidence="4">AQ028</strain>
        <tissue evidence="4">Male pupae</tissue>
        <tissue evidence="5">Whole body</tissue>
    </source>
</reference>
<dbReference type="Proteomes" id="UP001549920">
    <property type="component" value="Unassembled WGS sequence"/>
</dbReference>